<keyword evidence="2" id="KW-1185">Reference proteome</keyword>
<accession>A0A6V7RPI2</accession>
<sequence>MRCGTECYTATIEVNNQIKEIKVAARSNPDARKMIRRKYGTHSKVLSLKRDALT</sequence>
<comment type="caution">
    <text evidence="1">The sequence shown here is derived from an EMBL/GenBank/DDBJ whole genome shotgun (WGS) entry which is preliminary data.</text>
</comment>
<dbReference type="AlphaFoldDB" id="A0A6V7RPI2"/>
<dbReference type="RefSeq" id="WP_186088618.1">
    <property type="nucleotide sequence ID" value="NZ_BMDB01000002.1"/>
</dbReference>
<proteinExistence type="predicted"/>
<protein>
    <submittedName>
        <fullName evidence="1">Uncharacterized protein</fullName>
    </submittedName>
</protein>
<evidence type="ECO:0000313" key="1">
    <source>
        <dbReference type="EMBL" id="CAD2080431.1"/>
    </source>
</evidence>
<dbReference type="EMBL" id="CAJEWE010000016">
    <property type="protein sequence ID" value="CAD2080431.1"/>
    <property type="molecule type" value="Genomic_DNA"/>
</dbReference>
<evidence type="ECO:0000313" key="2">
    <source>
        <dbReference type="Proteomes" id="UP000521032"/>
    </source>
</evidence>
<organism evidence="1 2">
    <name type="scientific">Phocicoccus schoeneichii</name>
    <dbReference type="NCBI Taxonomy" id="1812261"/>
    <lineage>
        <taxon>Bacteria</taxon>
        <taxon>Bacillati</taxon>
        <taxon>Bacillota</taxon>
        <taxon>Bacilli</taxon>
        <taxon>Bacillales</taxon>
        <taxon>Salinicoccaceae</taxon>
        <taxon>Phocicoccus</taxon>
    </lineage>
</organism>
<dbReference type="Proteomes" id="UP000521032">
    <property type="component" value="Unassembled WGS sequence"/>
</dbReference>
<gene>
    <name evidence="1" type="ORF">JEOSCH030_01826</name>
</gene>
<name>A0A6V7RPI2_9BACL</name>
<reference evidence="1 2" key="1">
    <citation type="submission" date="2020-07" db="EMBL/GenBank/DDBJ databases">
        <authorList>
            <person name="Criscuolo A."/>
        </authorList>
    </citation>
    <scope>NUCLEOTIDE SEQUENCE [LARGE SCALE GENOMIC DNA]</scope>
    <source>
        <strain evidence="2">CIP 111030</strain>
    </source>
</reference>